<organism evidence="1 2">
    <name type="scientific">Roseivirga pacifica</name>
    <dbReference type="NCBI Taxonomy" id="1267423"/>
    <lineage>
        <taxon>Bacteria</taxon>
        <taxon>Pseudomonadati</taxon>
        <taxon>Bacteroidota</taxon>
        <taxon>Cytophagia</taxon>
        <taxon>Cytophagales</taxon>
        <taxon>Roseivirgaceae</taxon>
        <taxon>Roseivirga</taxon>
    </lineage>
</organism>
<accession>A0A1I0NC86</accession>
<dbReference type="Proteomes" id="UP000199437">
    <property type="component" value="Unassembled WGS sequence"/>
</dbReference>
<dbReference type="AlphaFoldDB" id="A0A1I0NC86"/>
<proteinExistence type="predicted"/>
<evidence type="ECO:0000313" key="2">
    <source>
        <dbReference type="Proteomes" id="UP000199437"/>
    </source>
</evidence>
<dbReference type="EMBL" id="FOIR01000001">
    <property type="protein sequence ID" value="SEV98821.1"/>
    <property type="molecule type" value="Genomic_DNA"/>
</dbReference>
<gene>
    <name evidence="1" type="ORF">SAMN05216290_1088</name>
</gene>
<reference evidence="2" key="1">
    <citation type="submission" date="2016-10" db="EMBL/GenBank/DDBJ databases">
        <authorList>
            <person name="Varghese N."/>
            <person name="Submissions S."/>
        </authorList>
    </citation>
    <scope>NUCLEOTIDE SEQUENCE [LARGE SCALE GENOMIC DNA]</scope>
    <source>
        <strain evidence="2">CGMCC 1.12402</strain>
    </source>
</reference>
<protein>
    <submittedName>
        <fullName evidence="1">Uncharacterized protein</fullName>
    </submittedName>
</protein>
<evidence type="ECO:0000313" key="1">
    <source>
        <dbReference type="EMBL" id="SEV98821.1"/>
    </source>
</evidence>
<keyword evidence="2" id="KW-1185">Reference proteome</keyword>
<name>A0A1I0NC86_9BACT</name>
<sequence length="226" mass="25888">MLLLLFSSYNLIAQHNLRRALSNEFTGLGSLWTEDNLDETVPTYGTPLLFNNWPVGKVILENKESYDNVRCNYNSAENLMLLADPKTRAVYEIPMDKIASFSFEEAGQTRVFKITDGNKLDIKNVDKVLYEEFTLSNDQKLAKVIQKSFNPKDEFARPGNISNDWNAIVKLFEIKNGAFEKFKNSRKGYMTILNSTAFNALKTHIQKTQDVSWKDHEEVLSFLASL</sequence>